<proteinExistence type="predicted"/>
<dbReference type="AlphaFoldDB" id="A0A5M6I6G4"/>
<sequence>MDQEILVSGGHALVKAMDDSGLTPRLAMWVHNTDTDTWKLWLAPPPGLTDKHNFYRKLSEIVSKNRNQLSGLESSDTEMISDSHPAVKGLKTFINAPGLSNIAFKGNMFNGFYLPDGIIIRSDL</sequence>
<reference evidence="1 2" key="1">
    <citation type="submission" date="2019-09" db="EMBL/GenBank/DDBJ databases">
        <title>Draft Whole-Genome sequence of Blastochloris sulfoviridis DSM 729.</title>
        <authorList>
            <person name="Meyer T.E."/>
            <person name="Kyndt J.A."/>
        </authorList>
    </citation>
    <scope>NUCLEOTIDE SEQUENCE [LARGE SCALE GENOMIC DNA]</scope>
    <source>
        <strain evidence="1 2">DSM 729</strain>
    </source>
</reference>
<gene>
    <name evidence="1" type="ORF">F1193_01910</name>
</gene>
<accession>A0A5M6I6G4</accession>
<dbReference type="Proteomes" id="UP000323886">
    <property type="component" value="Unassembled WGS sequence"/>
</dbReference>
<organism evidence="1 2">
    <name type="scientific">Blastochloris sulfoviridis</name>
    <dbReference type="NCBI Taxonomy" id="50712"/>
    <lineage>
        <taxon>Bacteria</taxon>
        <taxon>Pseudomonadati</taxon>
        <taxon>Pseudomonadota</taxon>
        <taxon>Alphaproteobacteria</taxon>
        <taxon>Hyphomicrobiales</taxon>
        <taxon>Blastochloridaceae</taxon>
        <taxon>Blastochloris</taxon>
    </lineage>
</organism>
<comment type="caution">
    <text evidence="1">The sequence shown here is derived from an EMBL/GenBank/DDBJ whole genome shotgun (WGS) entry which is preliminary data.</text>
</comment>
<evidence type="ECO:0000313" key="1">
    <source>
        <dbReference type="EMBL" id="KAA5603425.1"/>
    </source>
</evidence>
<dbReference type="EMBL" id="VWPL01000002">
    <property type="protein sequence ID" value="KAA5603425.1"/>
    <property type="molecule type" value="Genomic_DNA"/>
</dbReference>
<keyword evidence="2" id="KW-1185">Reference proteome</keyword>
<dbReference type="RefSeq" id="WP_150095974.1">
    <property type="nucleotide sequence ID" value="NZ_VWPL01000002.1"/>
</dbReference>
<protein>
    <submittedName>
        <fullName evidence="1">Uncharacterized protein</fullName>
    </submittedName>
</protein>
<evidence type="ECO:0000313" key="2">
    <source>
        <dbReference type="Proteomes" id="UP000323886"/>
    </source>
</evidence>
<name>A0A5M6I6G4_9HYPH</name>
<dbReference type="OrthoDB" id="8266051at2"/>